<dbReference type="GO" id="GO:0008270">
    <property type="term" value="F:zinc ion binding"/>
    <property type="evidence" value="ECO:0007669"/>
    <property type="project" value="InterPro"/>
</dbReference>
<dbReference type="Gene3D" id="4.10.240.10">
    <property type="entry name" value="Zn(2)-C6 fungal-type DNA-binding domain"/>
    <property type="match status" value="1"/>
</dbReference>
<feature type="region of interest" description="Disordered" evidence="1">
    <location>
        <begin position="1"/>
        <end position="51"/>
    </location>
</feature>
<keyword evidence="4" id="KW-1185">Reference proteome</keyword>
<evidence type="ECO:0000256" key="1">
    <source>
        <dbReference type="SAM" id="MobiDB-lite"/>
    </source>
</evidence>
<accession>A0AA88GJU5</accession>
<dbReference type="SUPFAM" id="SSF57701">
    <property type="entry name" value="Zn2/Cys6 DNA-binding domain"/>
    <property type="match status" value="1"/>
</dbReference>
<organism evidence="3 4">
    <name type="scientific">Naegleria lovaniensis</name>
    <name type="common">Amoeba</name>
    <dbReference type="NCBI Taxonomy" id="51637"/>
    <lineage>
        <taxon>Eukaryota</taxon>
        <taxon>Discoba</taxon>
        <taxon>Heterolobosea</taxon>
        <taxon>Tetramitia</taxon>
        <taxon>Eutetramitia</taxon>
        <taxon>Vahlkampfiidae</taxon>
        <taxon>Naegleria</taxon>
    </lineage>
</organism>
<dbReference type="PROSITE" id="PS00463">
    <property type="entry name" value="ZN2_CY6_FUNGAL_1"/>
    <property type="match status" value="1"/>
</dbReference>
<proteinExistence type="predicted"/>
<dbReference type="RefSeq" id="XP_044545773.1">
    <property type="nucleotide sequence ID" value="XM_044698195.1"/>
</dbReference>
<dbReference type="EMBL" id="PYSW02000032">
    <property type="protein sequence ID" value="KAG2378511.1"/>
    <property type="molecule type" value="Genomic_DNA"/>
</dbReference>
<name>A0AA88GJU5_NAELO</name>
<dbReference type="AlphaFoldDB" id="A0AA88GJU5"/>
<feature type="region of interest" description="Disordered" evidence="1">
    <location>
        <begin position="238"/>
        <end position="271"/>
    </location>
</feature>
<protein>
    <recommendedName>
        <fullName evidence="2">Zn(2)-C6 fungal-type domain-containing protein</fullName>
    </recommendedName>
</protein>
<sequence>MPKSKSSSRTSAETTTTTLASNSQSNTSLSSTSDEATSESPPPSQTKQRIVKTPYTKRACVGCHKAKVKCSHERPCHRCTAKGIECVDYIPVQQQQQQQQQANLLNNPSSSLNTTSLITPHNVMTLPAGANPFLFAAHHSNGMAVPMVPVIIPMTAAGSTNCMVGEVNHNNGNGCNASIHNSTNNNNNNQQQQQHFHHHAMLFDPSSVFTNMNMDVSHHAAINSIQHVPTLDSISNGCESSSLHHQPHFLHPSLTSPTPSHHHASSNHQEFNLCSESNTDSLSPFLSFGKGKQNFEPFSVFNTMNNSNHESNTRIEELDHSSSVEFEEDVVDESIVAAHQPELDDSSRQLLPYIPNSLPPPSTNPTNNSDIANIGIKRIETRHYRIEKLYFGQQQNLNE</sequence>
<feature type="domain" description="Zn(2)-C6 fungal-type" evidence="2">
    <location>
        <begin position="59"/>
        <end position="88"/>
    </location>
</feature>
<feature type="compositionally biased region" description="Low complexity" evidence="1">
    <location>
        <begin position="250"/>
        <end position="259"/>
    </location>
</feature>
<dbReference type="Pfam" id="PF00172">
    <property type="entry name" value="Zn_clus"/>
    <property type="match status" value="1"/>
</dbReference>
<dbReference type="InterPro" id="IPR036864">
    <property type="entry name" value="Zn2-C6_fun-type_DNA-bd_sf"/>
</dbReference>
<evidence type="ECO:0000313" key="3">
    <source>
        <dbReference type="EMBL" id="KAG2378511.1"/>
    </source>
</evidence>
<dbReference type="GeneID" id="68100604"/>
<dbReference type="PROSITE" id="PS50048">
    <property type="entry name" value="ZN2_CY6_FUNGAL_2"/>
    <property type="match status" value="1"/>
</dbReference>
<dbReference type="InterPro" id="IPR001138">
    <property type="entry name" value="Zn2Cys6_DnaBD"/>
</dbReference>
<reference evidence="3 4" key="1">
    <citation type="journal article" date="2018" name="BMC Genomics">
        <title>The genome of Naegleria lovaniensis, the basis for a comparative approach to unravel pathogenicity factors of the human pathogenic amoeba N. fowleri.</title>
        <authorList>
            <person name="Liechti N."/>
            <person name="Schurch N."/>
            <person name="Bruggmann R."/>
            <person name="Wittwer M."/>
        </authorList>
    </citation>
    <scope>NUCLEOTIDE SEQUENCE [LARGE SCALE GENOMIC DNA]</scope>
    <source>
        <strain evidence="3 4">ATCC 30569</strain>
    </source>
</reference>
<dbReference type="CDD" id="cd00067">
    <property type="entry name" value="GAL4"/>
    <property type="match status" value="1"/>
</dbReference>
<gene>
    <name evidence="3" type="ORF">C9374_008150</name>
</gene>
<feature type="compositionally biased region" description="Low complexity" evidence="1">
    <location>
        <begin position="1"/>
        <end position="33"/>
    </location>
</feature>
<dbReference type="GO" id="GO:0000981">
    <property type="term" value="F:DNA-binding transcription factor activity, RNA polymerase II-specific"/>
    <property type="evidence" value="ECO:0007669"/>
    <property type="project" value="InterPro"/>
</dbReference>
<comment type="caution">
    <text evidence="3">The sequence shown here is derived from an EMBL/GenBank/DDBJ whole genome shotgun (WGS) entry which is preliminary data.</text>
</comment>
<evidence type="ECO:0000313" key="4">
    <source>
        <dbReference type="Proteomes" id="UP000816034"/>
    </source>
</evidence>
<dbReference type="SMART" id="SM00066">
    <property type="entry name" value="GAL4"/>
    <property type="match status" value="1"/>
</dbReference>
<evidence type="ECO:0000259" key="2">
    <source>
        <dbReference type="PROSITE" id="PS50048"/>
    </source>
</evidence>
<dbReference type="Proteomes" id="UP000816034">
    <property type="component" value="Unassembled WGS sequence"/>
</dbReference>